<dbReference type="OrthoDB" id="2342932at2759"/>
<dbReference type="InterPro" id="IPR016897">
    <property type="entry name" value="SKP1"/>
</dbReference>
<dbReference type="GO" id="GO:0006511">
    <property type="term" value="P:ubiquitin-dependent protein catabolic process"/>
    <property type="evidence" value="ECO:0007669"/>
    <property type="project" value="InterPro"/>
</dbReference>
<feature type="region of interest" description="Disordered" evidence="1">
    <location>
        <begin position="149"/>
        <end position="192"/>
    </location>
</feature>
<reference evidence="2 3" key="1">
    <citation type="journal article" date="2019" name="Sci. Rep.">
        <title>Comparative genomics of chytrid fungi reveal insights into the obligate biotrophic and pathogenic lifestyle of Synchytrium endobioticum.</title>
        <authorList>
            <person name="van de Vossenberg B.T.L.H."/>
            <person name="Warris S."/>
            <person name="Nguyen H.D.T."/>
            <person name="van Gent-Pelzer M.P.E."/>
            <person name="Joly D.L."/>
            <person name="van de Geest H.C."/>
            <person name="Bonants P.J.M."/>
            <person name="Smith D.S."/>
            <person name="Levesque C.A."/>
            <person name="van der Lee T.A.J."/>
        </authorList>
    </citation>
    <scope>NUCLEOTIDE SEQUENCE [LARGE SCALE GENOMIC DNA]</scope>
    <source>
        <strain evidence="2 3">JEL517</strain>
    </source>
</reference>
<evidence type="ECO:0000313" key="3">
    <source>
        <dbReference type="Proteomes" id="UP000319731"/>
    </source>
</evidence>
<dbReference type="SUPFAM" id="SSF54695">
    <property type="entry name" value="POZ domain"/>
    <property type="match status" value="1"/>
</dbReference>
<organism evidence="2 3">
    <name type="scientific">Synchytrium microbalum</name>
    <dbReference type="NCBI Taxonomy" id="1806994"/>
    <lineage>
        <taxon>Eukaryota</taxon>
        <taxon>Fungi</taxon>
        <taxon>Fungi incertae sedis</taxon>
        <taxon>Chytridiomycota</taxon>
        <taxon>Chytridiomycota incertae sedis</taxon>
        <taxon>Chytridiomycetes</taxon>
        <taxon>Synchytriales</taxon>
        <taxon>Synchytriaceae</taxon>
        <taxon>Synchytrium</taxon>
    </lineage>
</organism>
<evidence type="ECO:0008006" key="4">
    <source>
        <dbReference type="Google" id="ProtNLM"/>
    </source>
</evidence>
<proteinExistence type="predicted"/>
<feature type="compositionally biased region" description="Acidic residues" evidence="1">
    <location>
        <begin position="160"/>
        <end position="192"/>
    </location>
</feature>
<dbReference type="Proteomes" id="UP000319731">
    <property type="component" value="Unassembled WGS sequence"/>
</dbReference>
<dbReference type="PANTHER" id="PTHR11165">
    <property type="entry name" value="SKP1"/>
    <property type="match status" value="1"/>
</dbReference>
<dbReference type="SUPFAM" id="SSF81382">
    <property type="entry name" value="Skp1 dimerisation domain-like"/>
    <property type="match status" value="1"/>
</dbReference>
<evidence type="ECO:0000313" key="2">
    <source>
        <dbReference type="EMBL" id="TPX32334.1"/>
    </source>
</evidence>
<protein>
    <recommendedName>
        <fullName evidence="4">SKP1 component POZ domain-containing protein</fullName>
    </recommendedName>
</protein>
<name>A0A507C2M8_9FUNG</name>
<sequence length="192" mass="21104">MLTEQAADSSTSSGPAVSSKVVMLETTDRSQIAVPTSDLMACTELLPLIKPNEVIKVPHISSQIFSMVLAYLRHHKGDTFDATNVTLEDARDAEMINMNNNDLLQMTMAADILGTEQLMAFLNKLMGKRMEGKTEDEIRSMFDIASIGKTDEDAGAEGVEGGDEDYEEMDDDEEEEEGDVMDTDEKVDEVAK</sequence>
<dbReference type="Gene3D" id="3.30.710.10">
    <property type="entry name" value="Potassium Channel Kv1.1, Chain A"/>
    <property type="match status" value="1"/>
</dbReference>
<dbReference type="RefSeq" id="XP_031023559.1">
    <property type="nucleotide sequence ID" value="XM_031170458.1"/>
</dbReference>
<dbReference type="InterPro" id="IPR036296">
    <property type="entry name" value="SKP1-like_dim_sf"/>
</dbReference>
<dbReference type="STRING" id="1806994.A0A507C2M8"/>
<keyword evidence="3" id="KW-1185">Reference proteome</keyword>
<evidence type="ECO:0000256" key="1">
    <source>
        <dbReference type="SAM" id="MobiDB-lite"/>
    </source>
</evidence>
<dbReference type="InterPro" id="IPR011333">
    <property type="entry name" value="SKP1/BTB/POZ_sf"/>
</dbReference>
<accession>A0A507C2M8</accession>
<dbReference type="GeneID" id="42005755"/>
<dbReference type="AlphaFoldDB" id="A0A507C2M8"/>
<gene>
    <name evidence="2" type="ORF">SmJEL517_g04530</name>
</gene>
<dbReference type="EMBL" id="QEAO01000031">
    <property type="protein sequence ID" value="TPX32334.1"/>
    <property type="molecule type" value="Genomic_DNA"/>
</dbReference>
<comment type="caution">
    <text evidence="2">The sequence shown here is derived from an EMBL/GenBank/DDBJ whole genome shotgun (WGS) entry which is preliminary data.</text>
</comment>